<dbReference type="GeneID" id="80528166"/>
<organism evidence="1 2">
    <name type="scientific">Egyptian fruit bat adenovirus</name>
    <dbReference type="NCBI Taxonomy" id="2849732"/>
    <lineage>
        <taxon>Viruses</taxon>
        <taxon>Varidnaviria</taxon>
        <taxon>Bamfordvirae</taxon>
        <taxon>Preplasmiviricota</taxon>
        <taxon>Polisuviricotina</taxon>
        <taxon>Pharingeaviricetes</taxon>
        <taxon>Rowavirales</taxon>
        <taxon>Adenoviridae</taxon>
        <taxon>Mastadenovirus</taxon>
        <taxon>Mastadenovirus aegyptiaci</taxon>
        <taxon>Bat mastadenovirus I</taxon>
    </lineage>
</organism>
<proteinExistence type="predicted"/>
<dbReference type="EMBL" id="MG551742">
    <property type="protein sequence ID" value="AXE75639.1"/>
    <property type="molecule type" value="Genomic_DNA"/>
</dbReference>
<dbReference type="KEGG" id="vg:80528166"/>
<name>A0A344X9V7_9ADEN</name>
<dbReference type="Proteomes" id="UP000319886">
    <property type="component" value="Segment"/>
</dbReference>
<accession>A0A344X9V7</accession>
<reference evidence="1 2" key="1">
    <citation type="journal article" date="2018" name="Sci. Rep.">
        <title>A novel adenovirus isolated from the Egyptian fruit bat in South Africa is closely related to recent isolates from China.</title>
        <authorList>
            <person name="Jansen van Vuren P."/>
            <person name="Allam M."/>
            <person name="Wiley M.R."/>
            <person name="Ismail A."/>
            <person name="Storm N."/>
            <person name="Birkhead M."/>
            <person name="Markotter W."/>
            <person name="Palacios G."/>
            <person name="Paweska J.T."/>
        </authorList>
    </citation>
    <scope>NUCLEOTIDE SEQUENCE [LARGE SCALE GENOMIC DNA]</scope>
    <source>
        <strain evidence="1">3085</strain>
    </source>
</reference>
<sequence>MILIYNGAMLQEKINFKKFRKFAFKYGLKYQSWEEGEYIEAFGPMSKKTLKKLLR</sequence>
<protein>
    <submittedName>
        <fullName evidence="1">U exon</fullName>
    </submittedName>
</protein>
<evidence type="ECO:0000313" key="2">
    <source>
        <dbReference type="Proteomes" id="UP000319886"/>
    </source>
</evidence>
<dbReference type="RefSeq" id="YP_010790755.1">
    <property type="nucleotide sequence ID" value="NC_075454.1"/>
</dbReference>
<keyword evidence="2" id="KW-1185">Reference proteome</keyword>
<evidence type="ECO:0000313" key="1">
    <source>
        <dbReference type="EMBL" id="AXE75639.1"/>
    </source>
</evidence>